<dbReference type="SUPFAM" id="SSF53098">
    <property type="entry name" value="Ribonuclease H-like"/>
    <property type="match status" value="1"/>
</dbReference>
<sequence>MRRERRTYTPEFKLQLVKLYENGKSRTDIVKEYDITPSALDRWIKNQKETGSFKAEDNRSTEENELLQLRKEVKQLRMENDIFKASSADHGTKIEVVQKNADRYSVSAMCKVLQLSRNTYYYHLRKKDDHEKQAAKADLEARIFNIFQQSRNNYGTRKIKKELTKQGLIVSKRRIGRVMKTLGLSSNYTVAYYKPQKKRSNEAVVANVLNREFSQNQKLSVLVSDLTYVRVGKKWHYVCLFVDLFNREIVGASAGPNKDAALVYKALSTIKGNLSDVQLFHTDRGSEFDNQLMAEATETFGIERSLSAKGCPYDNAVAEATYKSFKIEFVYQMTFHSLEQLDLELWDYVNWFNNIRIHQTLGYLTPAEFKQQPL</sequence>
<evidence type="ECO:0000259" key="3">
    <source>
        <dbReference type="PROSITE" id="PS50994"/>
    </source>
</evidence>
<dbReference type="NCBIfam" id="NF033516">
    <property type="entry name" value="transpos_IS3"/>
    <property type="match status" value="1"/>
</dbReference>
<dbReference type="Pfam" id="PF13333">
    <property type="entry name" value="rve_2"/>
    <property type="match status" value="1"/>
</dbReference>
<dbReference type="GO" id="GO:0006313">
    <property type="term" value="P:DNA transposition"/>
    <property type="evidence" value="ECO:0007669"/>
    <property type="project" value="InterPro"/>
</dbReference>
<dbReference type="PANTHER" id="PTHR46889">
    <property type="entry name" value="TRANSPOSASE INSF FOR INSERTION SEQUENCE IS3B-RELATED"/>
    <property type="match status" value="1"/>
</dbReference>
<dbReference type="InterPro" id="IPR048020">
    <property type="entry name" value="Transpos_IS3"/>
</dbReference>
<protein>
    <submittedName>
        <fullName evidence="4">IS3 family transposase</fullName>
    </submittedName>
</protein>
<dbReference type="PROSITE" id="PS50994">
    <property type="entry name" value="INTEGRASE"/>
    <property type="match status" value="1"/>
</dbReference>
<evidence type="ECO:0000256" key="1">
    <source>
        <dbReference type="ARBA" id="ARBA00002286"/>
    </source>
</evidence>
<gene>
    <name evidence="4" type="ORF">FC756_27275</name>
</gene>
<dbReference type="InterPro" id="IPR012337">
    <property type="entry name" value="RNaseH-like_sf"/>
</dbReference>
<keyword evidence="2" id="KW-0175">Coiled coil</keyword>
<name>A0A4U2XTX1_9BACI</name>
<dbReference type="Gene3D" id="3.30.420.10">
    <property type="entry name" value="Ribonuclease H-like superfamily/Ribonuclease H"/>
    <property type="match status" value="1"/>
</dbReference>
<dbReference type="Pfam" id="PF13276">
    <property type="entry name" value="HTH_21"/>
    <property type="match status" value="1"/>
</dbReference>
<dbReference type="InterPro" id="IPR050900">
    <property type="entry name" value="Transposase_IS3/IS150/IS904"/>
</dbReference>
<dbReference type="GO" id="GO:0015074">
    <property type="term" value="P:DNA integration"/>
    <property type="evidence" value="ECO:0007669"/>
    <property type="project" value="InterPro"/>
</dbReference>
<dbReference type="InterPro" id="IPR009057">
    <property type="entry name" value="Homeodomain-like_sf"/>
</dbReference>
<dbReference type="InterPro" id="IPR025948">
    <property type="entry name" value="HTH-like_dom"/>
</dbReference>
<proteinExistence type="predicted"/>
<dbReference type="Gene3D" id="1.10.10.60">
    <property type="entry name" value="Homeodomain-like"/>
    <property type="match status" value="1"/>
</dbReference>
<accession>A0A4U2XTX1</accession>
<reference evidence="4 5" key="1">
    <citation type="submission" date="2019-04" db="EMBL/GenBank/DDBJ databases">
        <title>Lysinibacillus genome sequencing.</title>
        <authorList>
            <person name="Dunlap C."/>
        </authorList>
    </citation>
    <scope>NUCLEOTIDE SEQUENCE [LARGE SCALE GENOMIC DNA]</scope>
    <source>
        <strain evidence="4 5">CCTCC AB 2010389</strain>
    </source>
</reference>
<dbReference type="Pfam" id="PF00665">
    <property type="entry name" value="rve"/>
    <property type="match status" value="1"/>
</dbReference>
<dbReference type="GO" id="GO:0004803">
    <property type="term" value="F:transposase activity"/>
    <property type="evidence" value="ECO:0007669"/>
    <property type="project" value="InterPro"/>
</dbReference>
<dbReference type="RefSeq" id="WP_107897936.1">
    <property type="nucleotide sequence ID" value="NZ_PYWM01000097.1"/>
</dbReference>
<dbReference type="SUPFAM" id="SSF46689">
    <property type="entry name" value="Homeodomain-like"/>
    <property type="match status" value="1"/>
</dbReference>
<dbReference type="InterPro" id="IPR002514">
    <property type="entry name" value="Transposase_8"/>
</dbReference>
<comment type="caution">
    <text evidence="4">The sequence shown here is derived from an EMBL/GenBank/DDBJ whole genome shotgun (WGS) entry which is preliminary data.</text>
</comment>
<evidence type="ECO:0000313" key="5">
    <source>
        <dbReference type="Proteomes" id="UP000308744"/>
    </source>
</evidence>
<comment type="function">
    <text evidence="1">Involved in the transposition of the insertion sequence.</text>
</comment>
<keyword evidence="5" id="KW-1185">Reference proteome</keyword>
<evidence type="ECO:0000313" key="4">
    <source>
        <dbReference type="EMBL" id="TKI50944.1"/>
    </source>
</evidence>
<dbReference type="AlphaFoldDB" id="A0A4U2XTX1"/>
<dbReference type="Pfam" id="PF01527">
    <property type="entry name" value="HTH_Tnp_1"/>
    <property type="match status" value="1"/>
</dbReference>
<evidence type="ECO:0000256" key="2">
    <source>
        <dbReference type="SAM" id="Coils"/>
    </source>
</evidence>
<dbReference type="EMBL" id="SZPU01000176">
    <property type="protein sequence ID" value="TKI50944.1"/>
    <property type="molecule type" value="Genomic_DNA"/>
</dbReference>
<feature type="domain" description="Integrase catalytic" evidence="3">
    <location>
        <begin position="214"/>
        <end position="374"/>
    </location>
</feature>
<feature type="coiled-coil region" evidence="2">
    <location>
        <begin position="59"/>
        <end position="86"/>
    </location>
</feature>
<dbReference type="GO" id="GO:0003677">
    <property type="term" value="F:DNA binding"/>
    <property type="evidence" value="ECO:0007669"/>
    <property type="project" value="InterPro"/>
</dbReference>
<dbReference type="PANTHER" id="PTHR46889:SF4">
    <property type="entry name" value="TRANSPOSASE INSO FOR INSERTION SEQUENCE ELEMENT IS911B-RELATED"/>
    <property type="match status" value="1"/>
</dbReference>
<dbReference type="InterPro" id="IPR001584">
    <property type="entry name" value="Integrase_cat-core"/>
</dbReference>
<dbReference type="Proteomes" id="UP000308744">
    <property type="component" value="Unassembled WGS sequence"/>
</dbReference>
<dbReference type="InterPro" id="IPR036397">
    <property type="entry name" value="RNaseH_sf"/>
</dbReference>
<organism evidence="4 5">
    <name type="scientific">Lysinibacillus mangiferihumi</name>
    <dbReference type="NCBI Taxonomy" id="1130819"/>
    <lineage>
        <taxon>Bacteria</taxon>
        <taxon>Bacillati</taxon>
        <taxon>Bacillota</taxon>
        <taxon>Bacilli</taxon>
        <taxon>Bacillales</taxon>
        <taxon>Bacillaceae</taxon>
        <taxon>Lysinibacillus</taxon>
    </lineage>
</organism>